<evidence type="ECO:0000313" key="6">
    <source>
        <dbReference type="Proteomes" id="UP000540412"/>
    </source>
</evidence>
<organism evidence="5 6">
    <name type="scientific">Nocardia transvalensis</name>
    <dbReference type="NCBI Taxonomy" id="37333"/>
    <lineage>
        <taxon>Bacteria</taxon>
        <taxon>Bacillati</taxon>
        <taxon>Actinomycetota</taxon>
        <taxon>Actinomycetes</taxon>
        <taxon>Mycobacteriales</taxon>
        <taxon>Nocardiaceae</taxon>
        <taxon>Nocardia</taxon>
    </lineage>
</organism>
<evidence type="ECO:0000256" key="2">
    <source>
        <dbReference type="SAM" id="SignalP"/>
    </source>
</evidence>
<feature type="compositionally biased region" description="Low complexity" evidence="1">
    <location>
        <begin position="24"/>
        <end position="38"/>
    </location>
</feature>
<dbReference type="Pfam" id="PF24092">
    <property type="entry name" value="DUF7373_C"/>
    <property type="match status" value="1"/>
</dbReference>
<dbReference type="EMBL" id="JACHIT010000001">
    <property type="protein sequence ID" value="MBB5912806.1"/>
    <property type="molecule type" value="Genomic_DNA"/>
</dbReference>
<feature type="domain" description="DUF7373" evidence="4">
    <location>
        <begin position="264"/>
        <end position="404"/>
    </location>
</feature>
<evidence type="ECO:0000313" key="5">
    <source>
        <dbReference type="EMBL" id="MBB5912806.1"/>
    </source>
</evidence>
<proteinExistence type="predicted"/>
<sequence length="405" mass="44148">MHSLIKSLTALCVATAIASTAACGSDSPDTSGTDPSVDLTKLDTGPYATTPRRIDNAQNMVVARYMEAERLGNIMPLPTEVDPALKYGDPSGTHAFLGAGKETHSSQMFRWLRSDNFDEAAQNYVAGYSTIGLSNKILNLSYELVNSVLIFSDEDSARAAAGKLSEAGYYMDGQVDPGRLEKYPDAIVRQQAKDQTLFSWLATGKYVIVTIVQHHENKQLDVSDFPFMSALAEKTVAATIPALEKFVPTPPDKLMTVPIDPENMRGRTVRRPEGDSFTNVPGTYTVHGALDFADDIEEARRLYEEAGVDLVTFDGADLYRTKGPAAAAKLFEATTQPDRFSRHAPSPAGLPNALCFEFKGPKGRGLVRYNCQIHYDRFAAQASSSQLQDAQQKISAQYAILANSK</sequence>
<dbReference type="Pfam" id="PF24088">
    <property type="entry name" value="DUF7373"/>
    <property type="match status" value="1"/>
</dbReference>
<comment type="caution">
    <text evidence="5">The sequence shown here is derived from an EMBL/GenBank/DDBJ whole genome shotgun (WGS) entry which is preliminary data.</text>
</comment>
<dbReference type="AlphaFoldDB" id="A0A7W9PB17"/>
<reference evidence="5 6" key="1">
    <citation type="submission" date="2020-08" db="EMBL/GenBank/DDBJ databases">
        <title>Sequencing the genomes of 1000 actinobacteria strains.</title>
        <authorList>
            <person name="Klenk H.-P."/>
        </authorList>
    </citation>
    <scope>NUCLEOTIDE SEQUENCE [LARGE SCALE GENOMIC DNA]</scope>
    <source>
        <strain evidence="5 6">DSM 43582</strain>
    </source>
</reference>
<keyword evidence="2" id="KW-0732">Signal</keyword>
<gene>
    <name evidence="5" type="ORF">BJY24_001673</name>
</gene>
<name>A0A7W9PB17_9NOCA</name>
<keyword evidence="6" id="KW-1185">Reference proteome</keyword>
<feature type="chain" id="PRO_5030652545" description="Lipoprotein" evidence="2">
    <location>
        <begin position="22"/>
        <end position="405"/>
    </location>
</feature>
<evidence type="ECO:0000256" key="1">
    <source>
        <dbReference type="SAM" id="MobiDB-lite"/>
    </source>
</evidence>
<dbReference type="RefSeq" id="WP_040745899.1">
    <property type="nucleotide sequence ID" value="NZ_JACHIT010000001.1"/>
</dbReference>
<dbReference type="InterPro" id="IPR056463">
    <property type="entry name" value="DUF7373_C"/>
</dbReference>
<feature type="domain" description="DUF7373" evidence="3">
    <location>
        <begin position="55"/>
        <end position="259"/>
    </location>
</feature>
<dbReference type="InterPro" id="IPR055797">
    <property type="entry name" value="DUF7373"/>
</dbReference>
<dbReference type="PROSITE" id="PS51257">
    <property type="entry name" value="PROKAR_LIPOPROTEIN"/>
    <property type="match status" value="1"/>
</dbReference>
<evidence type="ECO:0000259" key="3">
    <source>
        <dbReference type="Pfam" id="PF24088"/>
    </source>
</evidence>
<feature type="region of interest" description="Disordered" evidence="1">
    <location>
        <begin position="22"/>
        <end position="45"/>
    </location>
</feature>
<accession>A0A7W9PB17</accession>
<evidence type="ECO:0008006" key="7">
    <source>
        <dbReference type="Google" id="ProtNLM"/>
    </source>
</evidence>
<dbReference type="Proteomes" id="UP000540412">
    <property type="component" value="Unassembled WGS sequence"/>
</dbReference>
<evidence type="ECO:0000259" key="4">
    <source>
        <dbReference type="Pfam" id="PF24092"/>
    </source>
</evidence>
<protein>
    <recommendedName>
        <fullName evidence="7">Lipoprotein</fullName>
    </recommendedName>
</protein>
<feature type="signal peptide" evidence="2">
    <location>
        <begin position="1"/>
        <end position="21"/>
    </location>
</feature>